<reference evidence="2 3" key="1">
    <citation type="journal article" date="2024" name="Nat. Commun.">
        <title>Phylogenomics reveals the evolutionary origins of lichenization in chlorophyte algae.</title>
        <authorList>
            <person name="Puginier C."/>
            <person name="Libourel C."/>
            <person name="Otte J."/>
            <person name="Skaloud P."/>
            <person name="Haon M."/>
            <person name="Grisel S."/>
            <person name="Petersen M."/>
            <person name="Berrin J.G."/>
            <person name="Delaux P.M."/>
            <person name="Dal Grande F."/>
            <person name="Keller J."/>
        </authorList>
    </citation>
    <scope>NUCLEOTIDE SEQUENCE [LARGE SCALE GENOMIC DNA]</scope>
    <source>
        <strain evidence="2 3">SAG 245.80</strain>
    </source>
</reference>
<evidence type="ECO:0000313" key="2">
    <source>
        <dbReference type="EMBL" id="KAK9834251.1"/>
    </source>
</evidence>
<proteinExistence type="predicted"/>
<feature type="region of interest" description="Disordered" evidence="1">
    <location>
        <begin position="64"/>
        <end position="87"/>
    </location>
</feature>
<protein>
    <submittedName>
        <fullName evidence="2">Uncharacterized protein</fullName>
    </submittedName>
</protein>
<dbReference type="AlphaFoldDB" id="A0AAW1RM40"/>
<sequence length="141" mass="15357">MVARMGAAAETFRSIYSNLPEHARLDRARLAEDLCDGLIHLLRLASVCSADVAAKWDERLAVNGAVPPESEKPAHDTTGGDEARAPKRLRFTDVQRAALEALGERSSWSLPSLSREEKEAFSLQHNISKALPALAASRNVL</sequence>
<name>A0AAW1RM40_9CHLO</name>
<evidence type="ECO:0000256" key="1">
    <source>
        <dbReference type="SAM" id="MobiDB-lite"/>
    </source>
</evidence>
<evidence type="ECO:0000313" key="3">
    <source>
        <dbReference type="Proteomes" id="UP001445335"/>
    </source>
</evidence>
<accession>A0AAW1RM40</accession>
<organism evidence="2 3">
    <name type="scientific">Elliptochloris bilobata</name>
    <dbReference type="NCBI Taxonomy" id="381761"/>
    <lineage>
        <taxon>Eukaryota</taxon>
        <taxon>Viridiplantae</taxon>
        <taxon>Chlorophyta</taxon>
        <taxon>core chlorophytes</taxon>
        <taxon>Trebouxiophyceae</taxon>
        <taxon>Trebouxiophyceae incertae sedis</taxon>
        <taxon>Elliptochloris clade</taxon>
        <taxon>Elliptochloris</taxon>
    </lineage>
</organism>
<gene>
    <name evidence="2" type="ORF">WJX81_000328</name>
</gene>
<dbReference type="EMBL" id="JALJOU010000032">
    <property type="protein sequence ID" value="KAK9834251.1"/>
    <property type="molecule type" value="Genomic_DNA"/>
</dbReference>
<dbReference type="Proteomes" id="UP001445335">
    <property type="component" value="Unassembled WGS sequence"/>
</dbReference>
<comment type="caution">
    <text evidence="2">The sequence shown here is derived from an EMBL/GenBank/DDBJ whole genome shotgun (WGS) entry which is preliminary data.</text>
</comment>
<keyword evidence="3" id="KW-1185">Reference proteome</keyword>